<gene>
    <name evidence="7" type="primary">Shisa9_3</name>
    <name evidence="7" type="ORF">GTO92_0005335</name>
</gene>
<feature type="transmembrane region" description="Helical" evidence="5">
    <location>
        <begin position="75"/>
        <end position="93"/>
    </location>
</feature>
<dbReference type="Proteomes" id="UP001166052">
    <property type="component" value="Unassembled WGS sequence"/>
</dbReference>
<comment type="subcellular location">
    <subcellularLocation>
        <location evidence="1">Membrane</location>
    </subcellularLocation>
</comment>
<evidence type="ECO:0000313" key="8">
    <source>
        <dbReference type="Proteomes" id="UP001166052"/>
    </source>
</evidence>
<name>A0ABS2Z3B3_POLSE</name>
<evidence type="ECO:0000256" key="1">
    <source>
        <dbReference type="ARBA" id="ARBA00004370"/>
    </source>
</evidence>
<keyword evidence="4 5" id="KW-0472">Membrane</keyword>
<evidence type="ECO:0000256" key="2">
    <source>
        <dbReference type="ARBA" id="ARBA00022692"/>
    </source>
</evidence>
<evidence type="ECO:0000256" key="4">
    <source>
        <dbReference type="ARBA" id="ARBA00023136"/>
    </source>
</evidence>
<evidence type="ECO:0000313" key="7">
    <source>
        <dbReference type="EMBL" id="MBN3293536.1"/>
    </source>
</evidence>
<dbReference type="Pfam" id="PF13908">
    <property type="entry name" value="Shisa_N"/>
    <property type="match status" value="1"/>
</dbReference>
<keyword evidence="2 5" id="KW-0812">Transmembrane</keyword>
<dbReference type="InterPro" id="IPR026910">
    <property type="entry name" value="Shisa"/>
</dbReference>
<feature type="non-terminal residue" evidence="7">
    <location>
        <position position="1"/>
    </location>
</feature>
<dbReference type="PANTHER" id="PTHR31774">
    <property type="entry name" value="PROTEIN SHISA-9-RELATED"/>
    <property type="match status" value="1"/>
</dbReference>
<evidence type="ECO:0000256" key="5">
    <source>
        <dbReference type="SAM" id="Phobius"/>
    </source>
</evidence>
<feature type="domain" description="Shisa N-terminal" evidence="6">
    <location>
        <begin position="9"/>
        <end position="45"/>
    </location>
</feature>
<evidence type="ECO:0000259" key="6">
    <source>
        <dbReference type="Pfam" id="PF13908"/>
    </source>
</evidence>
<dbReference type="PANTHER" id="PTHR31774:SF14">
    <property type="entry name" value="PROTEIN SHISA-8"/>
    <property type="match status" value="1"/>
</dbReference>
<organism evidence="7 8">
    <name type="scientific">Polypterus senegalus</name>
    <name type="common">Senegal bichir</name>
    <dbReference type="NCBI Taxonomy" id="55291"/>
    <lineage>
        <taxon>Eukaryota</taxon>
        <taxon>Metazoa</taxon>
        <taxon>Chordata</taxon>
        <taxon>Craniata</taxon>
        <taxon>Vertebrata</taxon>
        <taxon>Euteleostomi</taxon>
        <taxon>Actinopterygii</taxon>
        <taxon>Polypteriformes</taxon>
        <taxon>Polypteridae</taxon>
        <taxon>Polypterus</taxon>
    </lineage>
</organism>
<feature type="non-terminal residue" evidence="7">
    <location>
        <position position="102"/>
    </location>
</feature>
<proteinExistence type="predicted"/>
<comment type="caution">
    <text evidence="7">The sequence shown here is derived from an EMBL/GenBank/DDBJ whole genome shotgun (WGS) entry which is preliminary data.</text>
</comment>
<dbReference type="InterPro" id="IPR053891">
    <property type="entry name" value="Shisa_N"/>
</dbReference>
<dbReference type="EMBL" id="JAAWVN010022191">
    <property type="protein sequence ID" value="MBN3293536.1"/>
    <property type="molecule type" value="Genomic_DNA"/>
</dbReference>
<evidence type="ECO:0000256" key="3">
    <source>
        <dbReference type="ARBA" id="ARBA00022989"/>
    </source>
</evidence>
<protein>
    <submittedName>
        <fullName evidence="7">SHSA9 protein</fullName>
    </submittedName>
</protein>
<keyword evidence="3 5" id="KW-1133">Transmembrane helix</keyword>
<reference evidence="7" key="1">
    <citation type="journal article" date="2021" name="Cell">
        <title>Tracing the genetic footprints of vertebrate landing in non-teleost ray-finned fishes.</title>
        <authorList>
            <person name="Bi X."/>
            <person name="Wang K."/>
            <person name="Yang L."/>
            <person name="Pan H."/>
            <person name="Jiang H."/>
            <person name="Wei Q."/>
            <person name="Fang M."/>
            <person name="Yu H."/>
            <person name="Zhu C."/>
            <person name="Cai Y."/>
            <person name="He Y."/>
            <person name="Gan X."/>
            <person name="Zeng H."/>
            <person name="Yu D."/>
            <person name="Zhu Y."/>
            <person name="Jiang H."/>
            <person name="Qiu Q."/>
            <person name="Yang H."/>
            <person name="Zhang Y.E."/>
            <person name="Wang W."/>
            <person name="Zhu M."/>
            <person name="He S."/>
            <person name="Zhang G."/>
        </authorList>
    </citation>
    <scope>NUCLEOTIDE SEQUENCE</scope>
    <source>
        <strain evidence="7">Bchr_001</strain>
    </source>
</reference>
<keyword evidence="8" id="KW-1185">Reference proteome</keyword>
<accession>A0ABS2Z3B3</accession>
<sequence>MMSWANGTHPFDCKVGRYLYCCGTCGYRFCCLSRHDQLNQMACMNYANPNWANTGKPPAPINEIHNDPDRDQNNMIVYVICGVVAIMVLWSQGPQTDMTSSR</sequence>